<accession>A0A935C2T4</accession>
<dbReference type="InterPro" id="IPR058193">
    <property type="entry name" value="VanY/YodJ_core_dom"/>
</dbReference>
<gene>
    <name evidence="2" type="ORF">JKK62_12390</name>
</gene>
<comment type="caution">
    <text evidence="2">The sequence shown here is derived from an EMBL/GenBank/DDBJ whole genome shotgun (WGS) entry which is preliminary data.</text>
</comment>
<dbReference type="GO" id="GO:0008233">
    <property type="term" value="F:peptidase activity"/>
    <property type="evidence" value="ECO:0007669"/>
    <property type="project" value="InterPro"/>
</dbReference>
<dbReference type="SUPFAM" id="SSF55166">
    <property type="entry name" value="Hedgehog/DD-peptidase"/>
    <property type="match status" value="1"/>
</dbReference>
<dbReference type="Gene3D" id="3.30.1380.10">
    <property type="match status" value="1"/>
</dbReference>
<evidence type="ECO:0000259" key="1">
    <source>
        <dbReference type="Pfam" id="PF02557"/>
    </source>
</evidence>
<evidence type="ECO:0000313" key="2">
    <source>
        <dbReference type="EMBL" id="MBK6089429.1"/>
    </source>
</evidence>
<dbReference type="AlphaFoldDB" id="A0A935C2T4"/>
<dbReference type="InterPro" id="IPR009045">
    <property type="entry name" value="Zn_M74/Hedgehog-like"/>
</dbReference>
<dbReference type="Pfam" id="PF02557">
    <property type="entry name" value="VanY"/>
    <property type="match status" value="1"/>
</dbReference>
<protein>
    <submittedName>
        <fullName evidence="2">M15 family metallopeptidase</fullName>
    </submittedName>
</protein>
<dbReference type="GO" id="GO:0006508">
    <property type="term" value="P:proteolysis"/>
    <property type="evidence" value="ECO:0007669"/>
    <property type="project" value="InterPro"/>
</dbReference>
<dbReference type="RefSeq" id="WP_201428153.1">
    <property type="nucleotide sequence ID" value="NZ_JAEQMG010000135.1"/>
</dbReference>
<dbReference type="PANTHER" id="PTHR34385">
    <property type="entry name" value="D-ALANYL-D-ALANINE CARBOXYPEPTIDASE"/>
    <property type="match status" value="1"/>
</dbReference>
<dbReference type="CDD" id="cd14852">
    <property type="entry name" value="LD-carboxypeptidase"/>
    <property type="match status" value="1"/>
</dbReference>
<dbReference type="PANTHER" id="PTHR34385:SF1">
    <property type="entry name" value="PEPTIDOGLYCAN L-ALANYL-D-GLUTAMATE ENDOPEPTIDASE CWLK"/>
    <property type="match status" value="1"/>
</dbReference>
<dbReference type="Proteomes" id="UP000633365">
    <property type="component" value="Unassembled WGS sequence"/>
</dbReference>
<keyword evidence="3" id="KW-1185">Reference proteome</keyword>
<name>A0A935C2T4_9FIRM</name>
<organism evidence="2 3">
    <name type="scientific">Ruminococcus difficilis</name>
    <dbReference type="NCBI Taxonomy" id="2763069"/>
    <lineage>
        <taxon>Bacteria</taxon>
        <taxon>Bacillati</taxon>
        <taxon>Bacillota</taxon>
        <taxon>Clostridia</taxon>
        <taxon>Eubacteriales</taxon>
        <taxon>Oscillospiraceae</taxon>
        <taxon>Ruminococcus</taxon>
    </lineage>
</organism>
<reference evidence="2" key="1">
    <citation type="submission" date="2021-01" db="EMBL/GenBank/DDBJ databases">
        <title>Genome public.</title>
        <authorList>
            <person name="Liu C."/>
            <person name="Sun Q."/>
        </authorList>
    </citation>
    <scope>NUCLEOTIDE SEQUENCE</scope>
    <source>
        <strain evidence="2">M6</strain>
    </source>
</reference>
<sequence>MSYTVASEATTAATVDSAKTDGIDYMALVNKTHKLPDDWEEHLETVHMTNSVGDDVEVEAKAYDAYLKLKAELEKDGVYVDLDSARRSVADQQRIMDEFTEQYGADYAAKTVAKPGYSEHHTGLALDLYLIIDGMDVVENEDMIQYPEIWSKIHAKLADYGFILRYLDGSEHITGYGYEPWHIRYLDNVDTAKEITSKGVTFEEYLGAYTGGSVSIDYGTSKLYTEDELKDAVIQIKCKFAFWGDVDLKSIRYAGDEKATDEMLAKMNEINPDGKYTQVAEFLMDFHTPKETEELTLTADKDYTDYQWWLCRTADGGWEIVTFGYGY</sequence>
<feature type="domain" description="D-alanyl-D-alanine carboxypeptidase-like core" evidence="1">
    <location>
        <begin position="57"/>
        <end position="186"/>
    </location>
</feature>
<evidence type="ECO:0000313" key="3">
    <source>
        <dbReference type="Proteomes" id="UP000633365"/>
    </source>
</evidence>
<dbReference type="InterPro" id="IPR003709">
    <property type="entry name" value="VanY-like_core_dom"/>
</dbReference>
<dbReference type="InterPro" id="IPR052179">
    <property type="entry name" value="DD-CPase-like"/>
</dbReference>
<proteinExistence type="predicted"/>
<dbReference type="EMBL" id="JAEQMG010000135">
    <property type="protein sequence ID" value="MBK6089429.1"/>
    <property type="molecule type" value="Genomic_DNA"/>
</dbReference>